<name>W6Z0H2_COCC2</name>
<evidence type="ECO:0000313" key="1">
    <source>
        <dbReference type="EMBL" id="EUC37181.1"/>
    </source>
</evidence>
<dbReference type="EMBL" id="KI964554">
    <property type="protein sequence ID" value="EUC37181.1"/>
    <property type="molecule type" value="Genomic_DNA"/>
</dbReference>
<sequence length="83" mass="9372">MTLRWRRLWGEGKEKRGLWDSGREHAADWTVLDEGPRGFVHGMCIKHVERSHLCKAIRWNGAAKAGPLDNGHGPCGCVIKRIV</sequence>
<dbReference type="GeneID" id="19152157"/>
<accession>W6Z0H2</accession>
<reference evidence="1 2" key="1">
    <citation type="journal article" date="2013" name="PLoS Genet.">
        <title>Comparative genome structure, secondary metabolite, and effector coding capacity across Cochliobolus pathogens.</title>
        <authorList>
            <person name="Condon B.J."/>
            <person name="Leng Y."/>
            <person name="Wu D."/>
            <person name="Bushley K.E."/>
            <person name="Ohm R.A."/>
            <person name="Otillar R."/>
            <person name="Martin J."/>
            <person name="Schackwitz W."/>
            <person name="Grimwood J."/>
            <person name="MohdZainudin N."/>
            <person name="Xue C."/>
            <person name="Wang R."/>
            <person name="Manning V.A."/>
            <person name="Dhillon B."/>
            <person name="Tu Z.J."/>
            <person name="Steffenson B.J."/>
            <person name="Salamov A."/>
            <person name="Sun H."/>
            <person name="Lowry S."/>
            <person name="LaButti K."/>
            <person name="Han J."/>
            <person name="Copeland A."/>
            <person name="Lindquist E."/>
            <person name="Barry K."/>
            <person name="Schmutz J."/>
            <person name="Baker S.E."/>
            <person name="Ciuffetti L.M."/>
            <person name="Grigoriev I.V."/>
            <person name="Zhong S."/>
            <person name="Turgeon B.G."/>
        </authorList>
    </citation>
    <scope>NUCLEOTIDE SEQUENCE [LARGE SCALE GENOMIC DNA]</scope>
    <source>
        <strain evidence="1 2">26-R-13</strain>
    </source>
</reference>
<proteinExistence type="predicted"/>
<organism evidence="1 2">
    <name type="scientific">Cochliobolus carbonum (strain 26-R-13)</name>
    <name type="common">Maize leaf spot fungus</name>
    <name type="synonym">Bipolaris zeicola</name>
    <dbReference type="NCBI Taxonomy" id="930089"/>
    <lineage>
        <taxon>Eukaryota</taxon>
        <taxon>Fungi</taxon>
        <taxon>Dikarya</taxon>
        <taxon>Ascomycota</taxon>
        <taxon>Pezizomycotina</taxon>
        <taxon>Dothideomycetes</taxon>
        <taxon>Pleosporomycetidae</taxon>
        <taxon>Pleosporales</taxon>
        <taxon>Pleosporineae</taxon>
        <taxon>Pleosporaceae</taxon>
        <taxon>Bipolaris</taxon>
    </lineage>
</organism>
<dbReference type="Proteomes" id="UP000053841">
    <property type="component" value="Unassembled WGS sequence"/>
</dbReference>
<dbReference type="RefSeq" id="XP_007708607.1">
    <property type="nucleotide sequence ID" value="XM_007710417.1"/>
</dbReference>
<keyword evidence="2" id="KW-1185">Reference proteome</keyword>
<dbReference type="AlphaFoldDB" id="W6Z0H2"/>
<evidence type="ECO:0000313" key="2">
    <source>
        <dbReference type="Proteomes" id="UP000053841"/>
    </source>
</evidence>
<protein>
    <submittedName>
        <fullName evidence="1">Uncharacterized protein</fullName>
    </submittedName>
</protein>
<dbReference type="KEGG" id="bze:COCCADRAFT_86471"/>
<dbReference type="HOGENOM" id="CLU_2542249_0_0_1"/>
<gene>
    <name evidence="1" type="ORF">COCCADRAFT_86471</name>
</gene>